<evidence type="ECO:0000313" key="1">
    <source>
        <dbReference type="EMBL" id="KAH0464757.1"/>
    </source>
</evidence>
<dbReference type="EMBL" id="JAGFBR010000006">
    <property type="protein sequence ID" value="KAH0464757.1"/>
    <property type="molecule type" value="Genomic_DNA"/>
</dbReference>
<accession>A0AAV7H700</accession>
<gene>
    <name evidence="1" type="ORF">IEQ34_004860</name>
</gene>
<proteinExistence type="predicted"/>
<comment type="caution">
    <text evidence="1">The sequence shown here is derived from an EMBL/GenBank/DDBJ whole genome shotgun (WGS) entry which is preliminary data.</text>
</comment>
<reference evidence="1 2" key="1">
    <citation type="journal article" date="2021" name="Hortic Res">
        <title>Chromosome-scale assembly of the Dendrobium chrysotoxum genome enhances the understanding of orchid evolution.</title>
        <authorList>
            <person name="Zhang Y."/>
            <person name="Zhang G.Q."/>
            <person name="Zhang D."/>
            <person name="Liu X.D."/>
            <person name="Xu X.Y."/>
            <person name="Sun W.H."/>
            <person name="Yu X."/>
            <person name="Zhu X."/>
            <person name="Wang Z.W."/>
            <person name="Zhao X."/>
            <person name="Zhong W.Y."/>
            <person name="Chen H."/>
            <person name="Yin W.L."/>
            <person name="Huang T."/>
            <person name="Niu S.C."/>
            <person name="Liu Z.J."/>
        </authorList>
    </citation>
    <scope>NUCLEOTIDE SEQUENCE [LARGE SCALE GENOMIC DNA]</scope>
    <source>
        <strain evidence="1">Lindl</strain>
    </source>
</reference>
<protein>
    <submittedName>
        <fullName evidence="1">Uncharacterized protein</fullName>
    </submittedName>
</protein>
<name>A0AAV7H700_DENCH</name>
<evidence type="ECO:0000313" key="2">
    <source>
        <dbReference type="Proteomes" id="UP000775213"/>
    </source>
</evidence>
<dbReference type="Proteomes" id="UP000775213">
    <property type="component" value="Unassembled WGS sequence"/>
</dbReference>
<organism evidence="1 2">
    <name type="scientific">Dendrobium chrysotoxum</name>
    <name type="common">Orchid</name>
    <dbReference type="NCBI Taxonomy" id="161865"/>
    <lineage>
        <taxon>Eukaryota</taxon>
        <taxon>Viridiplantae</taxon>
        <taxon>Streptophyta</taxon>
        <taxon>Embryophyta</taxon>
        <taxon>Tracheophyta</taxon>
        <taxon>Spermatophyta</taxon>
        <taxon>Magnoliopsida</taxon>
        <taxon>Liliopsida</taxon>
        <taxon>Asparagales</taxon>
        <taxon>Orchidaceae</taxon>
        <taxon>Epidendroideae</taxon>
        <taxon>Malaxideae</taxon>
        <taxon>Dendrobiinae</taxon>
        <taxon>Dendrobium</taxon>
    </lineage>
</organism>
<sequence>MGKIQEEEELGEDDEAEDEDFDLFLASLYRTTPKIVIPNPVIPITVTGFRKIRTETTAATAALAFPRT</sequence>
<keyword evidence="2" id="KW-1185">Reference proteome</keyword>
<dbReference type="AlphaFoldDB" id="A0AAV7H700"/>